<protein>
    <submittedName>
        <fullName evidence="1">Uncharacterized protein</fullName>
    </submittedName>
</protein>
<name>A0A6G0TDD6_APHGL</name>
<dbReference type="Proteomes" id="UP000475862">
    <property type="component" value="Unassembled WGS sequence"/>
</dbReference>
<proteinExistence type="predicted"/>
<evidence type="ECO:0000313" key="1">
    <source>
        <dbReference type="EMBL" id="KAE9530484.1"/>
    </source>
</evidence>
<gene>
    <name evidence="1" type="ORF">AGLY_010946</name>
</gene>
<dbReference type="AlphaFoldDB" id="A0A6G0TDD6"/>
<dbReference type="EMBL" id="VYZN01000042">
    <property type="protein sequence ID" value="KAE9530484.1"/>
    <property type="molecule type" value="Genomic_DNA"/>
</dbReference>
<sequence>MCLAIQHGIKYLQIRCLYFLLLSSSKTFFKKFSFVTDQISIEIAIPELTKLPNPRMGTPPSIASYNPEIPPHFLVITFLGIGSSSSSYFINTLCGICARDSINAFFICSVFTFGNFLGAFKCIPPISTTFDWIGLAGSIVKCLFTNIKDGGIGACKSYSCGSVNRSQNSLNLSMAVQ</sequence>
<accession>A0A6G0TDD6</accession>
<reference evidence="1 2" key="1">
    <citation type="submission" date="2019-08" db="EMBL/GenBank/DDBJ databases">
        <title>The genome of the soybean aphid Biotype 1, its phylome, world population structure and adaptation to the North American continent.</title>
        <authorList>
            <person name="Giordano R."/>
            <person name="Donthu R.K."/>
            <person name="Hernandez A.G."/>
            <person name="Wright C.L."/>
            <person name="Zimin A.V."/>
        </authorList>
    </citation>
    <scope>NUCLEOTIDE SEQUENCE [LARGE SCALE GENOMIC DNA]</scope>
    <source>
        <tissue evidence="1">Whole aphids</tissue>
    </source>
</reference>
<evidence type="ECO:0000313" key="2">
    <source>
        <dbReference type="Proteomes" id="UP000475862"/>
    </source>
</evidence>
<comment type="caution">
    <text evidence="1">The sequence shown here is derived from an EMBL/GenBank/DDBJ whole genome shotgun (WGS) entry which is preliminary data.</text>
</comment>
<organism evidence="1 2">
    <name type="scientific">Aphis glycines</name>
    <name type="common">Soybean aphid</name>
    <dbReference type="NCBI Taxonomy" id="307491"/>
    <lineage>
        <taxon>Eukaryota</taxon>
        <taxon>Metazoa</taxon>
        <taxon>Ecdysozoa</taxon>
        <taxon>Arthropoda</taxon>
        <taxon>Hexapoda</taxon>
        <taxon>Insecta</taxon>
        <taxon>Pterygota</taxon>
        <taxon>Neoptera</taxon>
        <taxon>Paraneoptera</taxon>
        <taxon>Hemiptera</taxon>
        <taxon>Sternorrhyncha</taxon>
        <taxon>Aphidomorpha</taxon>
        <taxon>Aphidoidea</taxon>
        <taxon>Aphididae</taxon>
        <taxon>Aphidini</taxon>
        <taxon>Aphis</taxon>
        <taxon>Aphis</taxon>
    </lineage>
</organism>
<keyword evidence="2" id="KW-1185">Reference proteome</keyword>